<organism evidence="1">
    <name type="scientific">Leptotrichia mesophila</name>
    <dbReference type="NCBI Taxonomy" id="3239303"/>
    <lineage>
        <taxon>Bacteria</taxon>
        <taxon>Fusobacteriati</taxon>
        <taxon>Fusobacteriota</taxon>
        <taxon>Fusobacteriia</taxon>
        <taxon>Fusobacteriales</taxon>
        <taxon>Leptotrichiaceae</taxon>
        <taxon>Leptotrichia</taxon>
    </lineage>
</organism>
<reference evidence="1" key="1">
    <citation type="submission" date="2024-07" db="EMBL/GenBank/DDBJ databases">
        <authorList>
            <person name="Li X.-J."/>
            <person name="Wang X."/>
        </authorList>
    </citation>
    <scope>NUCLEOTIDE SEQUENCE</scope>
    <source>
        <strain evidence="1">HSP-342</strain>
    </source>
</reference>
<dbReference type="EMBL" id="CP165646">
    <property type="protein sequence ID" value="XDU63571.1"/>
    <property type="molecule type" value="Genomic_DNA"/>
</dbReference>
<dbReference type="KEGG" id="lmes:AB8B23_06405"/>
<name>A0AB39V812_9FUSO</name>
<evidence type="ECO:0000313" key="1">
    <source>
        <dbReference type="EMBL" id="XDU63571.1"/>
    </source>
</evidence>
<gene>
    <name evidence="1" type="ORF">AB8B23_06405</name>
</gene>
<dbReference type="AlphaFoldDB" id="A0AB39V812"/>
<accession>A0AB39V812</accession>
<dbReference type="RefSeq" id="WP_369712048.1">
    <property type="nucleotide sequence ID" value="NZ_CP165646.1"/>
</dbReference>
<protein>
    <submittedName>
        <fullName evidence="1">Uncharacterized protein</fullName>
    </submittedName>
</protein>
<sequence length="171" mass="20506">MEIKKILFISMFSLMCSVNSFTKPLFNENVTKELKETTISLFIGTSFEKNIKKKLEDIEKKYLESHYNHEKKKLIHDKQRIVDDEKNIFYRYNEGIYKLFSESTKNWYNFVSEEAHFALYLSEKYEIGLHSDITMVDGHFVESAFFRKEDYKRILEIAKIIDELNSDKKKL</sequence>
<proteinExistence type="predicted"/>